<dbReference type="EMBL" id="KL198067">
    <property type="protein sequence ID" value="KDQ10476.1"/>
    <property type="molecule type" value="Genomic_DNA"/>
</dbReference>
<evidence type="ECO:0000313" key="26">
    <source>
        <dbReference type="EMBL" id="KDQ10476.1"/>
    </source>
</evidence>
<keyword evidence="7" id="KW-0964">Secreted</keyword>
<protein>
    <recommendedName>
        <fullName evidence="20">chitin deacetylase</fullName>
        <ecNumber evidence="20">3.5.1.41</ecNumber>
    </recommendedName>
</protein>
<feature type="compositionally biased region" description="Gly residues" evidence="22">
    <location>
        <begin position="389"/>
        <end position="399"/>
    </location>
</feature>
<dbReference type="Gene3D" id="3.20.20.370">
    <property type="entry name" value="Glycoside hydrolase/deacetylase"/>
    <property type="match status" value="1"/>
</dbReference>
<dbReference type="InterPro" id="IPR011330">
    <property type="entry name" value="Glyco_hydro/deAcase_b/a-brl"/>
</dbReference>
<evidence type="ECO:0000256" key="17">
    <source>
        <dbReference type="ARBA" id="ARBA00023288"/>
    </source>
</evidence>
<dbReference type="InParanoid" id="A0A067MFY2"/>
<keyword evidence="17" id="KW-0449">Lipoprotein</keyword>
<evidence type="ECO:0000256" key="23">
    <source>
        <dbReference type="SAM" id="Phobius"/>
    </source>
</evidence>
<evidence type="ECO:0000256" key="15">
    <source>
        <dbReference type="ARBA" id="ARBA00023277"/>
    </source>
</evidence>
<reference evidence="27" key="1">
    <citation type="journal article" date="2014" name="Proc. Natl. Acad. Sci. U.S.A.">
        <title>Extensive sampling of basidiomycete genomes demonstrates inadequacy of the white-rot/brown-rot paradigm for wood decay fungi.</title>
        <authorList>
            <person name="Riley R."/>
            <person name="Salamov A.A."/>
            <person name="Brown D.W."/>
            <person name="Nagy L.G."/>
            <person name="Floudas D."/>
            <person name="Held B.W."/>
            <person name="Levasseur A."/>
            <person name="Lombard V."/>
            <person name="Morin E."/>
            <person name="Otillar R."/>
            <person name="Lindquist E.A."/>
            <person name="Sun H."/>
            <person name="LaButti K.M."/>
            <person name="Schmutz J."/>
            <person name="Jabbour D."/>
            <person name="Luo H."/>
            <person name="Baker S.E."/>
            <person name="Pisabarro A.G."/>
            <person name="Walton J.D."/>
            <person name="Blanchette R.A."/>
            <person name="Henrissat B."/>
            <person name="Martin F."/>
            <person name="Cullen D."/>
            <person name="Hibbett D.S."/>
            <person name="Grigoriev I.V."/>
        </authorList>
    </citation>
    <scope>NUCLEOTIDE SEQUENCE [LARGE SCALE GENOMIC DNA]</scope>
    <source>
        <strain evidence="27">FD-172 SS1</strain>
    </source>
</reference>
<dbReference type="GO" id="GO:0004099">
    <property type="term" value="F:chitin deacetylase activity"/>
    <property type="evidence" value="ECO:0007669"/>
    <property type="project" value="UniProtKB-EC"/>
</dbReference>
<evidence type="ECO:0000256" key="2">
    <source>
        <dbReference type="ARBA" id="ARBA00004191"/>
    </source>
</evidence>
<evidence type="ECO:0000259" key="25">
    <source>
        <dbReference type="PROSITE" id="PS51677"/>
    </source>
</evidence>
<keyword evidence="10 24" id="KW-0732">Signal</keyword>
<keyword evidence="27" id="KW-1185">Reference proteome</keyword>
<evidence type="ECO:0000256" key="21">
    <source>
        <dbReference type="ARBA" id="ARBA00048494"/>
    </source>
</evidence>
<feature type="domain" description="NodB homology" evidence="25">
    <location>
        <begin position="159"/>
        <end position="352"/>
    </location>
</feature>
<feature type="compositionally biased region" description="Low complexity" evidence="22">
    <location>
        <begin position="400"/>
        <end position="411"/>
    </location>
</feature>
<keyword evidence="9" id="KW-0479">Metal-binding</keyword>
<evidence type="ECO:0000256" key="10">
    <source>
        <dbReference type="ARBA" id="ARBA00022729"/>
    </source>
</evidence>
<comment type="subcellular location">
    <subcellularLocation>
        <location evidence="3">Cell membrane</location>
        <topology evidence="3">Lipid-anchor</topology>
        <topology evidence="3">GPI-anchor</topology>
    </subcellularLocation>
    <subcellularLocation>
        <location evidence="2">Secreted</location>
        <location evidence="2">Cell wall</location>
    </subcellularLocation>
</comment>
<dbReference type="GO" id="GO:0071555">
    <property type="term" value="P:cell wall organization"/>
    <property type="evidence" value="ECO:0007669"/>
    <property type="project" value="UniProtKB-KW"/>
</dbReference>
<keyword evidence="13 23" id="KW-0472">Membrane</keyword>
<evidence type="ECO:0000256" key="8">
    <source>
        <dbReference type="ARBA" id="ARBA00022622"/>
    </source>
</evidence>
<dbReference type="FunFam" id="3.20.20.370:FF:000004">
    <property type="entry name" value="Related to Chitin deacetylase"/>
    <property type="match status" value="1"/>
</dbReference>
<keyword evidence="23" id="KW-0812">Transmembrane</keyword>
<dbReference type="GO" id="GO:0046872">
    <property type="term" value="F:metal ion binding"/>
    <property type="evidence" value="ECO:0007669"/>
    <property type="project" value="UniProtKB-KW"/>
</dbReference>
<dbReference type="SUPFAM" id="SSF88713">
    <property type="entry name" value="Glycoside hydrolase/deacetylase"/>
    <property type="match status" value="1"/>
</dbReference>
<keyword evidence="23" id="KW-1133">Transmembrane helix</keyword>
<evidence type="ECO:0000256" key="11">
    <source>
        <dbReference type="ARBA" id="ARBA00022801"/>
    </source>
</evidence>
<evidence type="ECO:0000256" key="12">
    <source>
        <dbReference type="ARBA" id="ARBA00023024"/>
    </source>
</evidence>
<dbReference type="GO" id="GO:0098552">
    <property type="term" value="C:side of membrane"/>
    <property type="evidence" value="ECO:0007669"/>
    <property type="project" value="UniProtKB-KW"/>
</dbReference>
<comment type="catalytic activity">
    <reaction evidence="21">
        <text>[(1-&gt;4)-N-acetyl-beta-D-glucosaminyl](n) + n H2O = chitosan + n acetate</text>
        <dbReference type="Rhea" id="RHEA:10464"/>
        <dbReference type="Rhea" id="RHEA-COMP:9593"/>
        <dbReference type="Rhea" id="RHEA-COMP:9597"/>
        <dbReference type="ChEBI" id="CHEBI:15377"/>
        <dbReference type="ChEBI" id="CHEBI:17029"/>
        <dbReference type="ChEBI" id="CHEBI:30089"/>
        <dbReference type="ChEBI" id="CHEBI:57704"/>
        <dbReference type="EC" id="3.5.1.41"/>
    </reaction>
    <physiologicalReaction direction="left-to-right" evidence="21">
        <dbReference type="Rhea" id="RHEA:10465"/>
    </physiologicalReaction>
</comment>
<feature type="chain" id="PRO_5012813714" description="chitin deacetylase" evidence="24">
    <location>
        <begin position="16"/>
        <end position="442"/>
    </location>
</feature>
<evidence type="ECO:0000256" key="1">
    <source>
        <dbReference type="ARBA" id="ARBA00001941"/>
    </source>
</evidence>
<evidence type="ECO:0000256" key="22">
    <source>
        <dbReference type="SAM" id="MobiDB-lite"/>
    </source>
</evidence>
<evidence type="ECO:0000256" key="5">
    <source>
        <dbReference type="ARBA" id="ARBA00022475"/>
    </source>
</evidence>
<keyword evidence="5" id="KW-1003">Cell membrane</keyword>
<proteinExistence type="inferred from homology"/>
<dbReference type="GO" id="GO:0009272">
    <property type="term" value="P:fungal-type cell wall biogenesis"/>
    <property type="evidence" value="ECO:0007669"/>
    <property type="project" value="UniProtKB-ARBA"/>
</dbReference>
<evidence type="ECO:0000313" key="27">
    <source>
        <dbReference type="Proteomes" id="UP000027195"/>
    </source>
</evidence>
<gene>
    <name evidence="26" type="ORF">BOTBODRAFT_36180</name>
</gene>
<keyword evidence="8" id="KW-0336">GPI-anchor</keyword>
<dbReference type="OrthoDB" id="407355at2759"/>
<keyword evidence="19" id="KW-0624">Polysaccharide degradation</keyword>
<evidence type="ECO:0000256" key="19">
    <source>
        <dbReference type="ARBA" id="ARBA00023326"/>
    </source>
</evidence>
<keyword evidence="16" id="KW-0170">Cobalt</keyword>
<accession>A0A067MFY2</accession>
<feature type="region of interest" description="Disordered" evidence="22">
    <location>
        <begin position="369"/>
        <end position="411"/>
    </location>
</feature>
<dbReference type="PANTHER" id="PTHR10587:SF133">
    <property type="entry name" value="CHITIN DEACETYLASE 1-RELATED"/>
    <property type="match status" value="1"/>
</dbReference>
<dbReference type="GO" id="GO:0005886">
    <property type="term" value="C:plasma membrane"/>
    <property type="evidence" value="ECO:0007669"/>
    <property type="project" value="UniProtKB-SubCell"/>
</dbReference>
<evidence type="ECO:0000256" key="16">
    <source>
        <dbReference type="ARBA" id="ARBA00023285"/>
    </source>
</evidence>
<keyword evidence="18" id="KW-0961">Cell wall biogenesis/degradation</keyword>
<evidence type="ECO:0000256" key="3">
    <source>
        <dbReference type="ARBA" id="ARBA00004609"/>
    </source>
</evidence>
<feature type="transmembrane region" description="Helical" evidence="23">
    <location>
        <begin position="418"/>
        <end position="441"/>
    </location>
</feature>
<dbReference type="InterPro" id="IPR050248">
    <property type="entry name" value="Polysacc_deacetylase_ArnD"/>
</dbReference>
<evidence type="ECO:0000256" key="24">
    <source>
        <dbReference type="SAM" id="SignalP"/>
    </source>
</evidence>
<organism evidence="26 27">
    <name type="scientific">Botryobasidium botryosum (strain FD-172 SS1)</name>
    <dbReference type="NCBI Taxonomy" id="930990"/>
    <lineage>
        <taxon>Eukaryota</taxon>
        <taxon>Fungi</taxon>
        <taxon>Dikarya</taxon>
        <taxon>Basidiomycota</taxon>
        <taxon>Agaricomycotina</taxon>
        <taxon>Agaricomycetes</taxon>
        <taxon>Cantharellales</taxon>
        <taxon>Botryobasidiaceae</taxon>
        <taxon>Botryobasidium</taxon>
    </lineage>
</organism>
<keyword evidence="15" id="KW-0119">Carbohydrate metabolism</keyword>
<evidence type="ECO:0000256" key="20">
    <source>
        <dbReference type="ARBA" id="ARBA00024056"/>
    </source>
</evidence>
<evidence type="ECO:0000256" key="13">
    <source>
        <dbReference type="ARBA" id="ARBA00023136"/>
    </source>
</evidence>
<dbReference type="Pfam" id="PF01522">
    <property type="entry name" value="Polysacc_deac_1"/>
    <property type="match status" value="1"/>
</dbReference>
<evidence type="ECO:0000256" key="18">
    <source>
        <dbReference type="ARBA" id="ARBA00023316"/>
    </source>
</evidence>
<comment type="cofactor">
    <cofactor evidence="1">
        <name>Co(2+)</name>
        <dbReference type="ChEBI" id="CHEBI:48828"/>
    </cofactor>
</comment>
<dbReference type="InterPro" id="IPR002509">
    <property type="entry name" value="NODB_dom"/>
</dbReference>
<dbReference type="GO" id="GO:0006032">
    <property type="term" value="P:chitin catabolic process"/>
    <property type="evidence" value="ECO:0007669"/>
    <property type="project" value="UniProtKB-KW"/>
</dbReference>
<feature type="signal peptide" evidence="24">
    <location>
        <begin position="1"/>
        <end position="15"/>
    </location>
</feature>
<dbReference type="EC" id="3.5.1.41" evidence="20"/>
<dbReference type="HOGENOM" id="CLU_030200_2_0_1"/>
<dbReference type="Proteomes" id="UP000027195">
    <property type="component" value="Unassembled WGS sequence"/>
</dbReference>
<comment type="similarity">
    <text evidence="4">Belongs to the polysaccharide deacetylase family.</text>
</comment>
<dbReference type="PANTHER" id="PTHR10587">
    <property type="entry name" value="GLYCOSYL TRANSFERASE-RELATED"/>
    <property type="match status" value="1"/>
</dbReference>
<name>A0A067MFY2_BOTB1</name>
<evidence type="ECO:0000256" key="14">
    <source>
        <dbReference type="ARBA" id="ARBA00023180"/>
    </source>
</evidence>
<dbReference type="GO" id="GO:0000272">
    <property type="term" value="P:polysaccharide catabolic process"/>
    <property type="evidence" value="ECO:0007669"/>
    <property type="project" value="UniProtKB-KW"/>
</dbReference>
<evidence type="ECO:0000256" key="6">
    <source>
        <dbReference type="ARBA" id="ARBA00022512"/>
    </source>
</evidence>
<keyword evidence="11" id="KW-0378">Hydrolase</keyword>
<sequence length="442" mass="45799">MFLLAALALFPLARAQVGPTGAPSAAAGTSYTIYSTNPSAVPVASLISNAPVEPTPTLDTTYAPGATPPITGAPPLPNWTFTPGSFPTLDQTPPTNSSQVQQWIAEVAASGASIPNISPTNANGCSNNTAAVAAASQNGWWTCGGYTRTTDITTCADPKSWGFSSDDGPSPYTPGLIDYLDSQKIKGTFFVIGSRAISYPTTLQAEYMGGHQICVHTWSHPYMTTLTNDQIIAELGWTKLAIKQITGVTPLCWRPPYGDVDDRVRAIATAMDLTTIIWTSTVKGDFDTNDWYIPAGTVSVQQVLASLDSIFTQGLSLSTGFILLEHDLYQQTVDLAVGYTLPSALALGFNIQPIISCLHQPLANSYIETNNNSTNPPGKGGLTLQPSGTGAGSAGGSATGSGPTKTGSVKSSSAPPSFSWAGIGSTGLVGAVGAGVALLNIF</sequence>
<keyword evidence="14" id="KW-0325">Glycoprotein</keyword>
<dbReference type="STRING" id="930990.A0A067MFY2"/>
<dbReference type="AlphaFoldDB" id="A0A067MFY2"/>
<evidence type="ECO:0000256" key="4">
    <source>
        <dbReference type="ARBA" id="ARBA00010973"/>
    </source>
</evidence>
<keyword evidence="12" id="KW-0146">Chitin degradation</keyword>
<dbReference type="PROSITE" id="PS51677">
    <property type="entry name" value="NODB"/>
    <property type="match status" value="1"/>
</dbReference>
<keyword evidence="6" id="KW-0134">Cell wall</keyword>
<evidence type="ECO:0000256" key="7">
    <source>
        <dbReference type="ARBA" id="ARBA00022525"/>
    </source>
</evidence>
<evidence type="ECO:0000256" key="9">
    <source>
        <dbReference type="ARBA" id="ARBA00022723"/>
    </source>
</evidence>